<dbReference type="InterPro" id="IPR036412">
    <property type="entry name" value="HAD-like_sf"/>
</dbReference>
<dbReference type="InterPro" id="IPR051400">
    <property type="entry name" value="HAD-like_hydrolase"/>
</dbReference>
<evidence type="ECO:0000256" key="4">
    <source>
        <dbReference type="ARBA" id="ARBA00022801"/>
    </source>
</evidence>
<dbReference type="SFLD" id="SFLDS00003">
    <property type="entry name" value="Haloacid_Dehalogenase"/>
    <property type="match status" value="1"/>
</dbReference>
<evidence type="ECO:0000313" key="7">
    <source>
        <dbReference type="Proteomes" id="UP000005741"/>
    </source>
</evidence>
<keyword evidence="3" id="KW-0479">Metal-binding</keyword>
<dbReference type="NCBIfam" id="TIGR01509">
    <property type="entry name" value="HAD-SF-IA-v3"/>
    <property type="match status" value="1"/>
</dbReference>
<dbReference type="PANTHER" id="PTHR46470:SF2">
    <property type="entry name" value="GLYCERALDEHYDE 3-PHOSPHATE PHOSPHATASE"/>
    <property type="match status" value="1"/>
</dbReference>
<name>H1YXT0_9EURY</name>
<comment type="cofactor">
    <cofactor evidence="1">
        <name>Mg(2+)</name>
        <dbReference type="ChEBI" id="CHEBI:18420"/>
    </cofactor>
</comment>
<dbReference type="SFLD" id="SFLDG01129">
    <property type="entry name" value="C1.5:_HAD__Beta-PGM__Phosphata"/>
    <property type="match status" value="1"/>
</dbReference>
<dbReference type="FunCoup" id="H1YXT0">
    <property type="interactions" value="30"/>
</dbReference>
<keyword evidence="5" id="KW-0460">Magnesium</keyword>
<comment type="similarity">
    <text evidence="2">Belongs to the HAD-like hydrolase superfamily.</text>
</comment>
<dbReference type="SUPFAM" id="SSF56784">
    <property type="entry name" value="HAD-like"/>
    <property type="match status" value="1"/>
</dbReference>
<dbReference type="EMBL" id="CM001436">
    <property type="protein sequence ID" value="EHQ35929.1"/>
    <property type="molecule type" value="Genomic_DNA"/>
</dbReference>
<protein>
    <submittedName>
        <fullName evidence="6">HAD-superfamily hydrolase, subfamily IA, variant 3</fullName>
    </submittedName>
</protein>
<organism evidence="6 7">
    <name type="scientific">Methanoplanus limicola DSM 2279</name>
    <dbReference type="NCBI Taxonomy" id="937775"/>
    <lineage>
        <taxon>Archaea</taxon>
        <taxon>Methanobacteriati</taxon>
        <taxon>Methanobacteriota</taxon>
        <taxon>Stenosarchaea group</taxon>
        <taxon>Methanomicrobia</taxon>
        <taxon>Methanomicrobiales</taxon>
        <taxon>Methanomicrobiaceae</taxon>
        <taxon>Methanoplanus</taxon>
    </lineage>
</organism>
<evidence type="ECO:0000313" key="6">
    <source>
        <dbReference type="EMBL" id="EHQ35929.1"/>
    </source>
</evidence>
<evidence type="ECO:0000256" key="2">
    <source>
        <dbReference type="ARBA" id="ARBA00007958"/>
    </source>
</evidence>
<dbReference type="InterPro" id="IPR006439">
    <property type="entry name" value="HAD-SF_hydro_IA"/>
</dbReference>
<sequence>MEMNNGKNNKKISPEGILFDMDNTLYDFAEAKIIACNRVAEIVGGGTGEELLRHFLTGPHGFENHENIRDFMTLKGVESPEIFEESVTVYEELKLTSIKLYPEVRETLEKIKENGFRMAIVTDADTENAEKRLNKTGIREYFEFIVTPDVTGFRKPSHENFHRGLKSIDASPEKSMVVGDSPKREIMPGNEMGLYTVYAKYGDWLKMPFLNIRPRHTIEKFAELNDIILLE</sequence>
<evidence type="ECO:0000256" key="5">
    <source>
        <dbReference type="ARBA" id="ARBA00022842"/>
    </source>
</evidence>
<evidence type="ECO:0000256" key="3">
    <source>
        <dbReference type="ARBA" id="ARBA00022723"/>
    </source>
</evidence>
<dbReference type="AlphaFoldDB" id="H1YXT0"/>
<dbReference type="Gene3D" id="3.40.50.1000">
    <property type="entry name" value="HAD superfamily/HAD-like"/>
    <property type="match status" value="1"/>
</dbReference>
<dbReference type="Gene3D" id="1.10.150.520">
    <property type="match status" value="1"/>
</dbReference>
<dbReference type="HOGENOM" id="CLU_045011_8_3_2"/>
<proteinExistence type="inferred from homology"/>
<dbReference type="PANTHER" id="PTHR46470">
    <property type="entry name" value="N-ACYLNEURAMINATE-9-PHOSPHATASE"/>
    <property type="match status" value="1"/>
</dbReference>
<dbReference type="Proteomes" id="UP000005741">
    <property type="component" value="Chromosome"/>
</dbReference>
<gene>
    <name evidence="6" type="ORF">Metlim_1828</name>
</gene>
<keyword evidence="4 6" id="KW-0378">Hydrolase</keyword>
<dbReference type="InterPro" id="IPR023214">
    <property type="entry name" value="HAD_sf"/>
</dbReference>
<dbReference type="InterPro" id="IPR041492">
    <property type="entry name" value="HAD_2"/>
</dbReference>
<evidence type="ECO:0000256" key="1">
    <source>
        <dbReference type="ARBA" id="ARBA00001946"/>
    </source>
</evidence>
<keyword evidence="7" id="KW-1185">Reference proteome</keyword>
<dbReference type="Pfam" id="PF13419">
    <property type="entry name" value="HAD_2"/>
    <property type="match status" value="1"/>
</dbReference>
<dbReference type="GO" id="GO:0016791">
    <property type="term" value="F:phosphatase activity"/>
    <property type="evidence" value="ECO:0007669"/>
    <property type="project" value="TreeGrafter"/>
</dbReference>
<dbReference type="GO" id="GO:0044281">
    <property type="term" value="P:small molecule metabolic process"/>
    <property type="evidence" value="ECO:0007669"/>
    <property type="project" value="UniProtKB-ARBA"/>
</dbReference>
<dbReference type="InParanoid" id="H1YXT0"/>
<dbReference type="NCBIfam" id="TIGR01549">
    <property type="entry name" value="HAD-SF-IA-v1"/>
    <property type="match status" value="1"/>
</dbReference>
<accession>H1YXT0</accession>
<dbReference type="STRING" id="937775.Metlim_1828"/>
<reference evidence="6 7" key="1">
    <citation type="submission" date="2011-10" db="EMBL/GenBank/DDBJ databases">
        <title>The Improved High-Quality Draft genome of Methanoplanus limicola DSM 2279.</title>
        <authorList>
            <consortium name="US DOE Joint Genome Institute (JGI-PGF)"/>
            <person name="Lucas S."/>
            <person name="Copeland A."/>
            <person name="Lapidus A."/>
            <person name="Glavina del Rio T."/>
            <person name="Dalin E."/>
            <person name="Tice H."/>
            <person name="Bruce D."/>
            <person name="Goodwin L."/>
            <person name="Pitluck S."/>
            <person name="Peters L."/>
            <person name="Mikhailova N."/>
            <person name="Lu M."/>
            <person name="Kyrpides N."/>
            <person name="Mavromatis K."/>
            <person name="Ivanova N."/>
            <person name="Markowitz V."/>
            <person name="Cheng J.-F."/>
            <person name="Hugenholtz P."/>
            <person name="Woyke T."/>
            <person name="Wu D."/>
            <person name="Wirth R."/>
            <person name="Brambilla E.-M."/>
            <person name="Klenk H.-P."/>
            <person name="Eisen J.A."/>
        </authorList>
    </citation>
    <scope>NUCLEOTIDE SEQUENCE [LARGE SCALE GENOMIC DNA]</scope>
    <source>
        <strain evidence="6 7">DSM 2279</strain>
    </source>
</reference>
<dbReference type="GO" id="GO:0046872">
    <property type="term" value="F:metal ion binding"/>
    <property type="evidence" value="ECO:0007669"/>
    <property type="project" value="UniProtKB-KW"/>
</dbReference>